<feature type="region of interest" description="Disordered" evidence="4">
    <location>
        <begin position="461"/>
        <end position="504"/>
    </location>
</feature>
<dbReference type="Gene3D" id="3.40.50.300">
    <property type="entry name" value="P-loop containing nucleotide triphosphate hydrolases"/>
    <property type="match status" value="1"/>
</dbReference>
<gene>
    <name evidence="6" type="ORF">CYCCA115_LOCUS15331</name>
</gene>
<dbReference type="Gene3D" id="3.80.10.10">
    <property type="entry name" value="Ribonuclease Inhibitor"/>
    <property type="match status" value="2"/>
</dbReference>
<dbReference type="SMART" id="SM00368">
    <property type="entry name" value="LRR_RI"/>
    <property type="match status" value="7"/>
</dbReference>
<evidence type="ECO:0000256" key="1">
    <source>
        <dbReference type="ARBA" id="ARBA00022468"/>
    </source>
</evidence>
<sequence length="1427" mass="157644">MATGQAIAPDNMERRMSHESLVQAKQEMAQNSNGVRIKSGHMLYGEELEEFCSQRGLCPLCGRVKIKRKAFKLFKKSKWENLTVKSRTTGKYKVYKGYCLSEGCFSLDQVRRITSTNGTQHAQRPRYPKRWSSADDSYPLGDDDTVFSLTPPQEHRFPTEELKEELRQNPKHVDDRIPLSIVQATIRELSSNESITILDLSKVAIRTSDMRMLVSFFEENTFLRTLMLENCLLDDEQAVLLGGGLEAASDMTLTKLYLTENKIGDSGLESICNYLETSSTLEKFDISKNECSSMGAVKIFKAFSQNPLTKIVALNLSHNKIYDLDEDQFGIKTFLTRNRTLRVLNLEGNVIHAEGVKSIAKGIISNTNSTLERLYLGFNSIGDDGAIILANVLERNTTLTYLGLIENAIGNPGAKALLLALDTNKYISEISGLWRNNIDRRFIVVAIRRLLLASDRIAKRRRQPDNPMEPVRSAPPPRVSIARPAPKQPQPEQPQFPPEDESAVSGDVGFGTLSYAPSIASSVPSQITPDGFPMSPLRNDRNGITSMNGTRSPKKSPKRDPNLPVDRLTIFQSAPLAYFDKIAGAHRGIPLIDYRDEEMVVAQSVSFSVDSTIEVSIKTATPANLSSFLQEKDNRVLHFSCHGHPDYIPLENGFGSLHILPHEGLAKLVAVNGSNLHTVFVSSCHAHSIGQAFVKAGVKHVVCCEREDNFQDPVASEFVQTFYQALARDLTLFQAFESAKKAVAASMHATNKRNLSKRFRLLPEMDEVENFHKVPVFFAGMPPQSPLGFWKKQPQLPKLPKHFVGREVDIYDVLQALRAEDMVRINGPPGHGKESVVAALADYAILRSEAFGVDGVFWLPPMPGVVPVKDSLYGDLCQCVSTLQDAPEDIWDKNERLMECRDRIDIEMENMKPLLVVDDSLISFVSAGAQTGFESFLSHLMNTSAAKVIKVMSGGETPSALSGNSMISSSSKIEEASFEISPLDFRSTAKLYGGISNFISSSGCPAAHTATEFAELAEPPFITRVSMPSSVVSQRRSDLYARMGSGIPAATVAIAQGQSKKAFIELIKIANIPEVHVGTLGALEKTLEKMTRLQTAAIKERNYLRALDLDRIIEEIEEMRPEFPTLEELKMEEEVLKADLAEAIGNKNYDEAANIKKEMLLLKKKISRERTNNNGDSAGEATDRMDEVQLQIKNMIEDVRLEDLDEAVTFVIEGADGTKCNFVIEVGEVYDFQPTYTANGVVVWANESCALGGNPMHDKLLEKGGPALVNDIESLPIVTKTGHGPVRCGTGNAVIVGPEKYGELGTPCLILAVGPLSPHNSEDAVDDDTDILHHIKMMLRSSYRSTLILARHAGLQALALNILTTRKTGKAYHETVQMGLQTLVEEAQFCTVKQYQVMASSPNEAALLAGLMTEMGYQRLSAKTYEL</sequence>
<dbReference type="GO" id="GO:0031267">
    <property type="term" value="F:small GTPase binding"/>
    <property type="evidence" value="ECO:0007669"/>
    <property type="project" value="TreeGrafter"/>
</dbReference>
<dbReference type="Gene3D" id="3.40.220.10">
    <property type="entry name" value="Leucine Aminopeptidase, subunit E, domain 1"/>
    <property type="match status" value="1"/>
</dbReference>
<feature type="region of interest" description="Disordered" evidence="4">
    <location>
        <begin position="521"/>
        <end position="564"/>
    </location>
</feature>
<dbReference type="GO" id="GO:0005829">
    <property type="term" value="C:cytosol"/>
    <property type="evidence" value="ECO:0007669"/>
    <property type="project" value="TreeGrafter"/>
</dbReference>
<evidence type="ECO:0000313" key="6">
    <source>
        <dbReference type="EMBL" id="CAJ1954739.1"/>
    </source>
</evidence>
<keyword evidence="1" id="KW-0343">GTPase activation</keyword>
<feature type="domain" description="CHAT" evidence="5">
    <location>
        <begin position="618"/>
        <end position="749"/>
    </location>
</feature>
<dbReference type="GO" id="GO:0006913">
    <property type="term" value="P:nucleocytoplasmic transport"/>
    <property type="evidence" value="ECO:0007669"/>
    <property type="project" value="TreeGrafter"/>
</dbReference>
<dbReference type="InterPro" id="IPR001611">
    <property type="entry name" value="Leu-rich_rpt"/>
</dbReference>
<dbReference type="InterPro" id="IPR032675">
    <property type="entry name" value="LRR_dom_sf"/>
</dbReference>
<dbReference type="SUPFAM" id="SSF52047">
    <property type="entry name" value="RNI-like"/>
    <property type="match status" value="1"/>
</dbReference>
<dbReference type="GO" id="GO:0048471">
    <property type="term" value="C:perinuclear region of cytoplasm"/>
    <property type="evidence" value="ECO:0007669"/>
    <property type="project" value="TreeGrafter"/>
</dbReference>
<keyword evidence="3" id="KW-0677">Repeat</keyword>
<dbReference type="Proteomes" id="UP001295423">
    <property type="component" value="Unassembled WGS sequence"/>
</dbReference>
<dbReference type="SUPFAM" id="SSF52949">
    <property type="entry name" value="Macro domain-like"/>
    <property type="match status" value="1"/>
</dbReference>
<dbReference type="InterPro" id="IPR043472">
    <property type="entry name" value="Macro_dom-like"/>
</dbReference>
<comment type="caution">
    <text evidence="6">The sequence shown here is derived from an EMBL/GenBank/DDBJ whole genome shotgun (WGS) entry which is preliminary data.</text>
</comment>
<evidence type="ECO:0000259" key="5">
    <source>
        <dbReference type="Pfam" id="PF12770"/>
    </source>
</evidence>
<proteinExistence type="predicted"/>
<evidence type="ECO:0000256" key="2">
    <source>
        <dbReference type="ARBA" id="ARBA00022614"/>
    </source>
</evidence>
<feature type="compositionally biased region" description="Polar residues" evidence="4">
    <location>
        <begin position="542"/>
        <end position="551"/>
    </location>
</feature>
<keyword evidence="2" id="KW-0433">Leucine-rich repeat</keyword>
<evidence type="ECO:0000256" key="4">
    <source>
        <dbReference type="SAM" id="MobiDB-lite"/>
    </source>
</evidence>
<dbReference type="PANTHER" id="PTHR24113">
    <property type="entry name" value="RAN GTPASE-ACTIVATING PROTEIN 1"/>
    <property type="match status" value="1"/>
</dbReference>
<evidence type="ECO:0000313" key="7">
    <source>
        <dbReference type="Proteomes" id="UP001295423"/>
    </source>
</evidence>
<protein>
    <recommendedName>
        <fullName evidence="5">CHAT domain-containing protein</fullName>
    </recommendedName>
</protein>
<name>A0AAD2FW45_9STRA</name>
<keyword evidence="7" id="KW-1185">Reference proteome</keyword>
<dbReference type="EMBL" id="CAKOGP040001869">
    <property type="protein sequence ID" value="CAJ1954739.1"/>
    <property type="molecule type" value="Genomic_DNA"/>
</dbReference>
<reference evidence="6" key="1">
    <citation type="submission" date="2023-08" db="EMBL/GenBank/DDBJ databases">
        <authorList>
            <person name="Audoor S."/>
            <person name="Bilcke G."/>
        </authorList>
    </citation>
    <scope>NUCLEOTIDE SEQUENCE</scope>
</reference>
<feature type="compositionally biased region" description="Pro residues" evidence="4">
    <location>
        <begin position="486"/>
        <end position="497"/>
    </location>
</feature>
<dbReference type="GO" id="GO:0005096">
    <property type="term" value="F:GTPase activator activity"/>
    <property type="evidence" value="ECO:0007669"/>
    <property type="project" value="UniProtKB-KW"/>
</dbReference>
<evidence type="ECO:0000256" key="3">
    <source>
        <dbReference type="ARBA" id="ARBA00022737"/>
    </source>
</evidence>
<dbReference type="GO" id="GO:0005634">
    <property type="term" value="C:nucleus"/>
    <property type="evidence" value="ECO:0007669"/>
    <property type="project" value="TreeGrafter"/>
</dbReference>
<organism evidence="6 7">
    <name type="scientific">Cylindrotheca closterium</name>
    <dbReference type="NCBI Taxonomy" id="2856"/>
    <lineage>
        <taxon>Eukaryota</taxon>
        <taxon>Sar</taxon>
        <taxon>Stramenopiles</taxon>
        <taxon>Ochrophyta</taxon>
        <taxon>Bacillariophyta</taxon>
        <taxon>Bacillariophyceae</taxon>
        <taxon>Bacillariophycidae</taxon>
        <taxon>Bacillariales</taxon>
        <taxon>Bacillariaceae</taxon>
        <taxon>Cylindrotheca</taxon>
    </lineage>
</organism>
<dbReference type="Pfam" id="PF13516">
    <property type="entry name" value="LRR_6"/>
    <property type="match status" value="4"/>
</dbReference>
<dbReference type="InterPro" id="IPR027417">
    <property type="entry name" value="P-loop_NTPase"/>
</dbReference>
<dbReference type="InterPro" id="IPR027038">
    <property type="entry name" value="RanGap"/>
</dbReference>
<dbReference type="PANTHER" id="PTHR24113:SF12">
    <property type="entry name" value="RAN GTPASE-ACTIVATING PROTEIN 1"/>
    <property type="match status" value="1"/>
</dbReference>
<accession>A0AAD2FW45</accession>
<dbReference type="InterPro" id="IPR024983">
    <property type="entry name" value="CHAT_dom"/>
</dbReference>
<dbReference type="Pfam" id="PF12770">
    <property type="entry name" value="CHAT"/>
    <property type="match status" value="1"/>
</dbReference>